<dbReference type="RefSeq" id="WP_223418860.1">
    <property type="nucleotide sequence ID" value="NZ_JAIPME010000002.1"/>
</dbReference>
<dbReference type="Proteomes" id="UP000734271">
    <property type="component" value="Unassembled WGS sequence"/>
</dbReference>
<proteinExistence type="predicted"/>
<keyword evidence="3" id="KW-0808">Transferase</keyword>
<dbReference type="Gene3D" id="1.10.4200.10">
    <property type="entry name" value="Triphosphoribosyl-dephospho-CoA protein"/>
    <property type="match status" value="2"/>
</dbReference>
<dbReference type="EMBL" id="JAIPME010000002">
    <property type="protein sequence ID" value="MBZ2386620.1"/>
    <property type="molecule type" value="Genomic_DNA"/>
</dbReference>
<sequence length="253" mass="29315">MDIKNISQAIKLAVDDELSRDLSFGCVNYKSQGSHKDMTYQDFLTSSSAICDAIETSDWDKIETFDQLRMMGREIEKKMYESTGGVNTYKGFIFLILILVYGLFKSKSFEEAPIFIKNFSHPLVNDYKKQQKPNHYKKLGIKDVRSFPLSGFKEIFDLSLAYEKEQMTDEILTLILLARIDDTTTFSRSNLKTLRFLQNQALNLYKAHIKGINIDNKLEDLNDYYLKNNISSGGVADIFTLTKTVYYLRRLYE</sequence>
<name>A0ABS7SYM4_9FIRM</name>
<organism evidence="7 8">
    <name type="scientific">Anaerococcus murdochii</name>
    <dbReference type="NCBI Taxonomy" id="411577"/>
    <lineage>
        <taxon>Bacteria</taxon>
        <taxon>Bacillati</taxon>
        <taxon>Bacillota</taxon>
        <taxon>Tissierellia</taxon>
        <taxon>Tissierellales</taxon>
        <taxon>Peptoniphilaceae</taxon>
        <taxon>Anaerococcus</taxon>
    </lineage>
</organism>
<evidence type="ECO:0000256" key="6">
    <source>
        <dbReference type="SAM" id="Phobius"/>
    </source>
</evidence>
<dbReference type="InterPro" id="IPR002736">
    <property type="entry name" value="CitG"/>
</dbReference>
<evidence type="ECO:0000256" key="4">
    <source>
        <dbReference type="ARBA" id="ARBA00022741"/>
    </source>
</evidence>
<feature type="transmembrane region" description="Helical" evidence="6">
    <location>
        <begin position="87"/>
        <end position="104"/>
    </location>
</feature>
<dbReference type="PANTHER" id="PTHR30201:SF2">
    <property type="entry name" value="2-(5''-TRIPHOSPHORIBOSYL)-3'-DEPHOSPHOCOENZYME-A SYNTHASE"/>
    <property type="match status" value="1"/>
</dbReference>
<evidence type="ECO:0000256" key="1">
    <source>
        <dbReference type="ARBA" id="ARBA00001210"/>
    </source>
</evidence>
<dbReference type="Pfam" id="PF01874">
    <property type="entry name" value="CitG"/>
    <property type="match status" value="1"/>
</dbReference>
<keyword evidence="4" id="KW-0547">Nucleotide-binding</keyword>
<dbReference type="PANTHER" id="PTHR30201">
    <property type="entry name" value="TRIPHOSPHORIBOSYL-DEPHOSPHO-COA SYNTHASE"/>
    <property type="match status" value="1"/>
</dbReference>
<evidence type="ECO:0000313" key="8">
    <source>
        <dbReference type="Proteomes" id="UP000734271"/>
    </source>
</evidence>
<reference evidence="7 8" key="1">
    <citation type="submission" date="2021-08" db="EMBL/GenBank/DDBJ databases">
        <title>FDA dAtabase for Regulatory Grade micrObial Sequences (FDA-ARGOS): Supporting development and validation of Infectious Disease Dx tests.</title>
        <authorList>
            <person name="Sproer C."/>
            <person name="Gronow S."/>
            <person name="Severitt S."/>
            <person name="Schroder I."/>
            <person name="Tallon L."/>
            <person name="Sadzewicz L."/>
            <person name="Zhao X."/>
            <person name="Boylan J."/>
            <person name="Ott S."/>
            <person name="Bowen H."/>
            <person name="Vavikolanu K."/>
            <person name="Hazen T."/>
            <person name="Aluvathingal J."/>
            <person name="Nadendla S."/>
            <person name="Lowell S."/>
            <person name="Myers T."/>
            <person name="Yan Y."/>
            <person name="Sichtig H."/>
        </authorList>
    </citation>
    <scope>NUCLEOTIDE SEQUENCE [LARGE SCALE GENOMIC DNA]</scope>
    <source>
        <strain evidence="7 8">FDAARGOS_1460</strain>
    </source>
</reference>
<dbReference type="EC" id="2.4.2.52" evidence="2"/>
<keyword evidence="8" id="KW-1185">Reference proteome</keyword>
<accession>A0ABS7SYM4</accession>
<keyword evidence="5" id="KW-0067">ATP-binding</keyword>
<keyword evidence="6" id="KW-0472">Membrane</keyword>
<evidence type="ECO:0000313" key="7">
    <source>
        <dbReference type="EMBL" id="MBZ2386620.1"/>
    </source>
</evidence>
<keyword evidence="6" id="KW-0812">Transmembrane</keyword>
<protein>
    <recommendedName>
        <fullName evidence="2">triphosphoribosyl-dephospho-CoA synthase</fullName>
        <ecNumber evidence="2">2.4.2.52</ecNumber>
    </recommendedName>
</protein>
<keyword evidence="6" id="KW-1133">Transmembrane helix</keyword>
<comment type="caution">
    <text evidence="7">The sequence shown here is derived from an EMBL/GenBank/DDBJ whole genome shotgun (WGS) entry which is preliminary data.</text>
</comment>
<comment type="catalytic activity">
    <reaction evidence="1">
        <text>3'-dephospho-CoA + ATP = 2'-(5''-triphospho-alpha-D-ribosyl)-3'-dephospho-CoA + adenine</text>
        <dbReference type="Rhea" id="RHEA:15117"/>
        <dbReference type="ChEBI" id="CHEBI:16708"/>
        <dbReference type="ChEBI" id="CHEBI:30616"/>
        <dbReference type="ChEBI" id="CHEBI:57328"/>
        <dbReference type="ChEBI" id="CHEBI:61378"/>
        <dbReference type="EC" id="2.4.2.52"/>
    </reaction>
</comment>
<gene>
    <name evidence="7" type="ORF">K8P03_04820</name>
</gene>
<evidence type="ECO:0000256" key="3">
    <source>
        <dbReference type="ARBA" id="ARBA00022679"/>
    </source>
</evidence>
<evidence type="ECO:0000256" key="2">
    <source>
        <dbReference type="ARBA" id="ARBA00012074"/>
    </source>
</evidence>
<evidence type="ECO:0000256" key="5">
    <source>
        <dbReference type="ARBA" id="ARBA00022840"/>
    </source>
</evidence>